<evidence type="ECO:0000256" key="4">
    <source>
        <dbReference type="ARBA" id="ARBA00022833"/>
    </source>
</evidence>
<dbReference type="EnsemblMetazoa" id="XM_038216930.1">
    <property type="protein sequence ID" value="XP_038072858.1"/>
    <property type="gene ID" value="LOC119741202"/>
</dbReference>
<dbReference type="InterPro" id="IPR031640">
    <property type="entry name" value="Glu_dehyd_C"/>
</dbReference>
<dbReference type="Pfam" id="PF08240">
    <property type="entry name" value="ADH_N"/>
    <property type="match status" value="1"/>
</dbReference>
<evidence type="ECO:0008006" key="11">
    <source>
        <dbReference type="Google" id="ProtNLM"/>
    </source>
</evidence>
<reference evidence="9" key="1">
    <citation type="submission" date="2022-11" db="UniProtKB">
        <authorList>
            <consortium name="EnsemblMetazoa"/>
        </authorList>
    </citation>
    <scope>IDENTIFICATION</scope>
</reference>
<evidence type="ECO:0000259" key="7">
    <source>
        <dbReference type="Pfam" id="PF08240"/>
    </source>
</evidence>
<feature type="domain" description="Glucose dehydrogenase C-terminal" evidence="8">
    <location>
        <begin position="174"/>
        <end position="339"/>
    </location>
</feature>
<dbReference type="Gene3D" id="3.90.180.10">
    <property type="entry name" value="Medium-chain alcohol dehydrogenases, catalytic domain"/>
    <property type="match status" value="1"/>
</dbReference>
<dbReference type="GeneID" id="119741202"/>
<evidence type="ECO:0000256" key="5">
    <source>
        <dbReference type="ARBA" id="ARBA00023002"/>
    </source>
</evidence>
<evidence type="ECO:0000259" key="8">
    <source>
        <dbReference type="Pfam" id="PF16912"/>
    </source>
</evidence>
<organism evidence="9 10">
    <name type="scientific">Patiria miniata</name>
    <name type="common">Bat star</name>
    <name type="synonym">Asterina miniata</name>
    <dbReference type="NCBI Taxonomy" id="46514"/>
    <lineage>
        <taxon>Eukaryota</taxon>
        <taxon>Metazoa</taxon>
        <taxon>Echinodermata</taxon>
        <taxon>Eleutherozoa</taxon>
        <taxon>Asterozoa</taxon>
        <taxon>Asteroidea</taxon>
        <taxon>Valvatacea</taxon>
        <taxon>Valvatida</taxon>
        <taxon>Asterinidae</taxon>
        <taxon>Patiria</taxon>
    </lineage>
</organism>
<protein>
    <recommendedName>
        <fullName evidence="11">Alcohol dehydrogenase</fullName>
    </recommendedName>
</protein>
<dbReference type="SUPFAM" id="SSF51735">
    <property type="entry name" value="NAD(P)-binding Rossmann-fold domains"/>
    <property type="match status" value="1"/>
</dbReference>
<evidence type="ECO:0000313" key="10">
    <source>
        <dbReference type="Proteomes" id="UP000887568"/>
    </source>
</evidence>
<dbReference type="OrthoDB" id="3941538at2759"/>
<keyword evidence="6" id="KW-0520">NAD</keyword>
<evidence type="ECO:0000256" key="6">
    <source>
        <dbReference type="ARBA" id="ARBA00023027"/>
    </source>
</evidence>
<name>A0A914B9K4_PATMI</name>
<dbReference type="PANTHER" id="PTHR42940:SF3">
    <property type="entry name" value="ALCOHOL DEHYDROGENASE 1-RELATED"/>
    <property type="match status" value="1"/>
</dbReference>
<evidence type="ECO:0000313" key="9">
    <source>
        <dbReference type="EnsemblMetazoa" id="XP_038072858.1"/>
    </source>
</evidence>
<dbReference type="InterPro" id="IPR036291">
    <property type="entry name" value="NAD(P)-bd_dom_sf"/>
</dbReference>
<dbReference type="SUPFAM" id="SSF50129">
    <property type="entry name" value="GroES-like"/>
    <property type="match status" value="1"/>
</dbReference>
<dbReference type="InterPro" id="IPR011032">
    <property type="entry name" value="GroES-like_sf"/>
</dbReference>
<dbReference type="PANTHER" id="PTHR42940">
    <property type="entry name" value="ALCOHOL DEHYDROGENASE 1-RELATED"/>
    <property type="match status" value="1"/>
</dbReference>
<dbReference type="CDD" id="cd08231">
    <property type="entry name" value="MDR_TM0436_like"/>
    <property type="match status" value="1"/>
</dbReference>
<comment type="similarity">
    <text evidence="2">Belongs to the zinc-containing alcohol dehydrogenase family.</text>
</comment>
<dbReference type="GO" id="GO:0046872">
    <property type="term" value="F:metal ion binding"/>
    <property type="evidence" value="ECO:0007669"/>
    <property type="project" value="UniProtKB-KW"/>
</dbReference>
<dbReference type="Proteomes" id="UP000887568">
    <property type="component" value="Unplaced"/>
</dbReference>
<dbReference type="GO" id="GO:0004022">
    <property type="term" value="F:alcohol dehydrogenase (NAD+) activity"/>
    <property type="evidence" value="ECO:0007669"/>
    <property type="project" value="TreeGrafter"/>
</dbReference>
<evidence type="ECO:0000256" key="3">
    <source>
        <dbReference type="ARBA" id="ARBA00022723"/>
    </source>
</evidence>
<keyword evidence="4" id="KW-0862">Zinc</keyword>
<dbReference type="OMA" id="VHNYEPR"/>
<sequence>MAHDMCRRTVFLGAQKCPQYIIDNVAIPEISAGQVLAKIRLATICGSDVHTMQGKRIEETPSILGHEGVAEIVHDERRNHGNLSPGDRITFSVMDSCGECERCTQGLTQKCAKLFKYGHSSIHVRTGLSGCYASHIVLHEGTRIVKLPENVTDKMAAPINCALATMVNAMGSFEHKRASQKSVLVQGAGLLGIYACALLHDAGFGKIYCSDPKPNRLKMVPLFGGSPIQSGKECEVLQDGEIDIVIEVCGVGSAIALGMRLLKPGGTYILAGLVHPDSLLNVTAESIIRKCLTIKGVHNYSHQHLDEAVAFLSRTASKYPYEQLVGPAFSLNQFESAVQEAIQGRFWRIALNPALME</sequence>
<dbReference type="AlphaFoldDB" id="A0A914B9K4"/>
<keyword evidence="10" id="KW-1185">Reference proteome</keyword>
<evidence type="ECO:0000256" key="1">
    <source>
        <dbReference type="ARBA" id="ARBA00001947"/>
    </source>
</evidence>
<proteinExistence type="inferred from homology"/>
<evidence type="ECO:0000256" key="2">
    <source>
        <dbReference type="ARBA" id="ARBA00008072"/>
    </source>
</evidence>
<dbReference type="Gene3D" id="3.40.50.720">
    <property type="entry name" value="NAD(P)-binding Rossmann-like Domain"/>
    <property type="match status" value="1"/>
</dbReference>
<dbReference type="Pfam" id="PF16912">
    <property type="entry name" value="Glu_dehyd_C"/>
    <property type="match status" value="1"/>
</dbReference>
<dbReference type="GO" id="GO:0005737">
    <property type="term" value="C:cytoplasm"/>
    <property type="evidence" value="ECO:0007669"/>
    <property type="project" value="TreeGrafter"/>
</dbReference>
<dbReference type="RefSeq" id="XP_038072858.1">
    <property type="nucleotide sequence ID" value="XM_038216930.1"/>
</dbReference>
<feature type="domain" description="Alcohol dehydrogenase-like N-terminal" evidence="7">
    <location>
        <begin position="32"/>
        <end position="149"/>
    </location>
</feature>
<dbReference type="InterPro" id="IPR013154">
    <property type="entry name" value="ADH-like_N"/>
</dbReference>
<accession>A0A914B9K4</accession>
<keyword evidence="5" id="KW-0560">Oxidoreductase</keyword>
<comment type="cofactor">
    <cofactor evidence="1">
        <name>Zn(2+)</name>
        <dbReference type="ChEBI" id="CHEBI:29105"/>
    </cofactor>
</comment>
<keyword evidence="3" id="KW-0479">Metal-binding</keyword>